<dbReference type="Pfam" id="PF13450">
    <property type="entry name" value="NAD_binding_8"/>
    <property type="match status" value="1"/>
</dbReference>
<evidence type="ECO:0000313" key="2">
    <source>
        <dbReference type="Proteomes" id="UP000649617"/>
    </source>
</evidence>
<dbReference type="InterPro" id="IPR036188">
    <property type="entry name" value="FAD/NAD-bd_sf"/>
</dbReference>
<evidence type="ECO:0000313" key="1">
    <source>
        <dbReference type="EMBL" id="CAE7449903.1"/>
    </source>
</evidence>
<sequence length="403" mass="43525">MDLALALRWSGCRVLASRPRQGKAASRRFTGALAAKSANEPNNCYDVVLVGGGFAGLAAVGRLAKQRVHGRKLRLLLIEQGRGLGGRVCTRRRETTEGPLAFDHGCQYFTAKTSQPHFSDACRMWQDAGVAGAWHAAVGKLSLQGIGMEDAIFEPFDQSKVPLVGIPSMSAIGKHIIREAQDGQNDVDVLTSSKASDAAWDDASHLWTLQVNSEPVKTSVLAVTTSARSCVRMLGDACPSGCEASKVKSNVCWALLVASFKPLTCQPDWDAALVDGSSCFAWVSRNTSKPSRPKPPAPECFVLHTCPEWSNPRAELSKDEVRKLLLMEFCRQFGCQNEAVVYAEAFRWNNAFPLNPLQLPKKCIVEPERKLVAGGDWASGDRVGDAFESGVAVAVAVLTLLNA</sequence>
<dbReference type="OrthoDB" id="655030at2759"/>
<reference evidence="1" key="1">
    <citation type="submission" date="2021-02" db="EMBL/GenBank/DDBJ databases">
        <authorList>
            <person name="Dougan E. K."/>
            <person name="Rhodes N."/>
            <person name="Thang M."/>
            <person name="Chan C."/>
        </authorList>
    </citation>
    <scope>NUCLEOTIDE SEQUENCE</scope>
</reference>
<gene>
    <name evidence="1" type="ORF">SPIL2461_LOCUS11013</name>
</gene>
<protein>
    <recommendedName>
        <fullName evidence="3">Amine oxidase domain-containing protein</fullName>
    </recommendedName>
</protein>
<organism evidence="1 2">
    <name type="scientific">Symbiodinium pilosum</name>
    <name type="common">Dinoflagellate</name>
    <dbReference type="NCBI Taxonomy" id="2952"/>
    <lineage>
        <taxon>Eukaryota</taxon>
        <taxon>Sar</taxon>
        <taxon>Alveolata</taxon>
        <taxon>Dinophyceae</taxon>
        <taxon>Suessiales</taxon>
        <taxon>Symbiodiniaceae</taxon>
        <taxon>Symbiodinium</taxon>
    </lineage>
</organism>
<evidence type="ECO:0008006" key="3">
    <source>
        <dbReference type="Google" id="ProtNLM"/>
    </source>
</evidence>
<dbReference type="Gene3D" id="3.50.50.60">
    <property type="entry name" value="FAD/NAD(P)-binding domain"/>
    <property type="match status" value="1"/>
</dbReference>
<proteinExistence type="predicted"/>
<dbReference type="PANTHER" id="PTHR16128">
    <property type="entry name" value="FAD/NAD(P)-BINDING OXIDOREDUCTASE FAMILY PROTEIN"/>
    <property type="match status" value="1"/>
</dbReference>
<dbReference type="EMBL" id="CAJNIZ010021224">
    <property type="protein sequence ID" value="CAE7449903.1"/>
    <property type="molecule type" value="Genomic_DNA"/>
</dbReference>
<dbReference type="PANTHER" id="PTHR16128:SF8">
    <property type="entry name" value="EXPRESSED PROTEIN"/>
    <property type="match status" value="1"/>
</dbReference>
<accession>A0A812RRL1</accession>
<name>A0A812RRL1_SYMPI</name>
<keyword evidence="2" id="KW-1185">Reference proteome</keyword>
<dbReference type="AlphaFoldDB" id="A0A812RRL1"/>
<comment type="caution">
    <text evidence="1">The sequence shown here is derived from an EMBL/GenBank/DDBJ whole genome shotgun (WGS) entry which is preliminary data.</text>
</comment>
<dbReference type="Gene3D" id="3.90.660.10">
    <property type="match status" value="1"/>
</dbReference>
<dbReference type="Proteomes" id="UP000649617">
    <property type="component" value="Unassembled WGS sequence"/>
</dbReference>
<dbReference type="SUPFAM" id="SSF51905">
    <property type="entry name" value="FAD/NAD(P)-binding domain"/>
    <property type="match status" value="1"/>
</dbReference>